<evidence type="ECO:0000256" key="1">
    <source>
        <dbReference type="SAM" id="MobiDB-lite"/>
    </source>
</evidence>
<feature type="compositionally biased region" description="Gly residues" evidence="1">
    <location>
        <begin position="109"/>
        <end position="125"/>
    </location>
</feature>
<evidence type="ECO:0000313" key="3">
    <source>
        <dbReference type="Proteomes" id="UP000287651"/>
    </source>
</evidence>
<name>A0A426Y993_ENSVE</name>
<evidence type="ECO:0000313" key="2">
    <source>
        <dbReference type="EMBL" id="RRT48299.1"/>
    </source>
</evidence>
<reference evidence="2 3" key="1">
    <citation type="journal article" date="2014" name="Agronomy (Basel)">
        <title>A Draft Genome Sequence for Ensete ventricosum, the Drought-Tolerant Tree Against Hunger.</title>
        <authorList>
            <person name="Harrison J."/>
            <person name="Moore K.A."/>
            <person name="Paszkiewicz K."/>
            <person name="Jones T."/>
            <person name="Grant M."/>
            <person name="Ambacheew D."/>
            <person name="Muzemil S."/>
            <person name="Studholme D.J."/>
        </authorList>
    </citation>
    <scope>NUCLEOTIDE SEQUENCE [LARGE SCALE GENOMIC DNA]</scope>
</reference>
<protein>
    <recommendedName>
        <fullName evidence="4">Protein kinase domain-containing protein</fullName>
    </recommendedName>
</protein>
<dbReference type="Proteomes" id="UP000287651">
    <property type="component" value="Unassembled WGS sequence"/>
</dbReference>
<organism evidence="2 3">
    <name type="scientific">Ensete ventricosum</name>
    <name type="common">Abyssinian banana</name>
    <name type="synonym">Musa ensete</name>
    <dbReference type="NCBI Taxonomy" id="4639"/>
    <lineage>
        <taxon>Eukaryota</taxon>
        <taxon>Viridiplantae</taxon>
        <taxon>Streptophyta</taxon>
        <taxon>Embryophyta</taxon>
        <taxon>Tracheophyta</taxon>
        <taxon>Spermatophyta</taxon>
        <taxon>Magnoliopsida</taxon>
        <taxon>Liliopsida</taxon>
        <taxon>Zingiberales</taxon>
        <taxon>Musaceae</taxon>
        <taxon>Ensete</taxon>
    </lineage>
</organism>
<comment type="caution">
    <text evidence="2">The sequence shown here is derived from an EMBL/GenBank/DDBJ whole genome shotgun (WGS) entry which is preliminary data.</text>
</comment>
<gene>
    <name evidence="2" type="ORF">B296_00052708</name>
</gene>
<dbReference type="AlphaFoldDB" id="A0A426Y993"/>
<sequence>MAREGPTDAESPVSTRVMGTYGYAAPEYIATGTYVSHNAVRLRFHLMGISMNRPFDCQERCVWNGSDVAGNALWAEGDGREADGQRAVGGIRGALRVGSPEVGWPHGPETGGAVSGEGGSLGGPTGQELHCSRS</sequence>
<evidence type="ECO:0008006" key="4">
    <source>
        <dbReference type="Google" id="ProtNLM"/>
    </source>
</evidence>
<feature type="region of interest" description="Disordered" evidence="1">
    <location>
        <begin position="97"/>
        <end position="134"/>
    </location>
</feature>
<accession>A0A426Y993</accession>
<proteinExistence type="predicted"/>
<dbReference type="EMBL" id="AMZH03014048">
    <property type="protein sequence ID" value="RRT48299.1"/>
    <property type="molecule type" value="Genomic_DNA"/>
</dbReference>